<dbReference type="InterPro" id="IPR036264">
    <property type="entry name" value="Bact_exopeptidase_dim_dom"/>
</dbReference>
<protein>
    <submittedName>
        <fullName evidence="1">M20 family metallopeptidase</fullName>
    </submittedName>
</protein>
<evidence type="ECO:0000313" key="2">
    <source>
        <dbReference type="Proteomes" id="UP001500212"/>
    </source>
</evidence>
<organism evidence="1 2">
    <name type="scientific">Actinoallomurus liliacearum</name>
    <dbReference type="NCBI Taxonomy" id="1080073"/>
    <lineage>
        <taxon>Bacteria</taxon>
        <taxon>Bacillati</taxon>
        <taxon>Actinomycetota</taxon>
        <taxon>Actinomycetes</taxon>
        <taxon>Streptosporangiales</taxon>
        <taxon>Thermomonosporaceae</taxon>
        <taxon>Actinoallomurus</taxon>
    </lineage>
</organism>
<dbReference type="PIRSF" id="PIRSF005962">
    <property type="entry name" value="Pept_M20D_amidohydro"/>
    <property type="match status" value="1"/>
</dbReference>
<dbReference type="RefSeq" id="WP_345357066.1">
    <property type="nucleotide sequence ID" value="NZ_BAABHJ010000012.1"/>
</dbReference>
<sequence length="417" mass="44583">MSTTKTGNDLPVPELPVRWLSRSSLRERLDDFLALSEPRLVAFRHRRHRHPEPSGEEFQTTAAIAERLRDAGLDPKILPGGNGLICDIVGSDDGPTIALRADIDALRLKDECGKSYASTVPGVAHACGHDVHTTVVLGTGLFLAEPARLGLLRGRVRLIFQPAEENGTGALKVIAAGGLKGVDRIFAVHCDPKIEVGEVGLTSGPITSSMDRITVRLKGPGGHSSRPYKTVDLGAATFAVGHLLPTVLRSKISFTEGYGLTWTMNEMGTAANVIPDESEITGTLRCLGHESRKKALGLLDPQLQLIAALYGAKAELECVEVVPSTVNEPASVEIFRRGVVSAGARDVSTEQSEGGEDFSRYLAWIPGALARLGVRTPGSRVNLDLHRGDFDVDERCIGVGVRVMVTTTLTALGALRD</sequence>
<dbReference type="Proteomes" id="UP001500212">
    <property type="component" value="Unassembled WGS sequence"/>
</dbReference>
<dbReference type="SUPFAM" id="SSF53187">
    <property type="entry name" value="Zn-dependent exopeptidases"/>
    <property type="match status" value="1"/>
</dbReference>
<dbReference type="PANTHER" id="PTHR11014:SF63">
    <property type="entry name" value="METALLOPEPTIDASE, PUTATIVE (AFU_ORTHOLOGUE AFUA_6G09600)-RELATED"/>
    <property type="match status" value="1"/>
</dbReference>
<reference evidence="2" key="1">
    <citation type="journal article" date="2019" name="Int. J. Syst. Evol. Microbiol.">
        <title>The Global Catalogue of Microorganisms (GCM) 10K type strain sequencing project: providing services to taxonomists for standard genome sequencing and annotation.</title>
        <authorList>
            <consortium name="The Broad Institute Genomics Platform"/>
            <consortium name="The Broad Institute Genome Sequencing Center for Infectious Disease"/>
            <person name="Wu L."/>
            <person name="Ma J."/>
        </authorList>
    </citation>
    <scope>NUCLEOTIDE SEQUENCE [LARGE SCALE GENOMIC DNA]</scope>
    <source>
        <strain evidence="2">JCM 17938</strain>
    </source>
</reference>
<dbReference type="EMBL" id="BAABHJ010000012">
    <property type="protein sequence ID" value="GAA4610497.1"/>
    <property type="molecule type" value="Genomic_DNA"/>
</dbReference>
<dbReference type="Gene3D" id="3.30.70.360">
    <property type="match status" value="1"/>
</dbReference>
<evidence type="ECO:0000313" key="1">
    <source>
        <dbReference type="EMBL" id="GAA4610497.1"/>
    </source>
</evidence>
<dbReference type="InterPro" id="IPR002933">
    <property type="entry name" value="Peptidase_M20"/>
</dbReference>
<comment type="caution">
    <text evidence="1">The sequence shown here is derived from an EMBL/GenBank/DDBJ whole genome shotgun (WGS) entry which is preliminary data.</text>
</comment>
<dbReference type="Pfam" id="PF01546">
    <property type="entry name" value="Peptidase_M20"/>
    <property type="match status" value="1"/>
</dbReference>
<keyword evidence="2" id="KW-1185">Reference proteome</keyword>
<dbReference type="InterPro" id="IPR017439">
    <property type="entry name" value="Amidohydrolase"/>
</dbReference>
<dbReference type="PANTHER" id="PTHR11014">
    <property type="entry name" value="PEPTIDASE M20 FAMILY MEMBER"/>
    <property type="match status" value="1"/>
</dbReference>
<gene>
    <name evidence="1" type="ORF">GCM10023195_43180</name>
</gene>
<proteinExistence type="predicted"/>
<dbReference type="SUPFAM" id="SSF55031">
    <property type="entry name" value="Bacterial exopeptidase dimerisation domain"/>
    <property type="match status" value="1"/>
</dbReference>
<dbReference type="Gene3D" id="3.40.630.10">
    <property type="entry name" value="Zn peptidases"/>
    <property type="match status" value="1"/>
</dbReference>
<dbReference type="NCBIfam" id="TIGR01891">
    <property type="entry name" value="amidohydrolases"/>
    <property type="match status" value="1"/>
</dbReference>
<name>A0ABP8TNT8_9ACTN</name>
<accession>A0ABP8TNT8</accession>